<evidence type="ECO:0000256" key="1">
    <source>
        <dbReference type="ARBA" id="ARBA00008072"/>
    </source>
</evidence>
<protein>
    <submittedName>
        <fullName evidence="6">Alcohol dehydrogenase</fullName>
    </submittedName>
</protein>
<keyword evidence="2" id="KW-0479">Metal-binding</keyword>
<evidence type="ECO:0000256" key="3">
    <source>
        <dbReference type="ARBA" id="ARBA00022833"/>
    </source>
</evidence>
<organism evidence="6 7">
    <name type="scientific">Pseudonocardia halophobica</name>
    <dbReference type="NCBI Taxonomy" id="29401"/>
    <lineage>
        <taxon>Bacteria</taxon>
        <taxon>Bacillati</taxon>
        <taxon>Actinomycetota</taxon>
        <taxon>Actinomycetes</taxon>
        <taxon>Pseudonocardiales</taxon>
        <taxon>Pseudonocardiaceae</taxon>
        <taxon>Pseudonocardia</taxon>
    </lineage>
</organism>
<dbReference type="SUPFAM" id="SSF50129">
    <property type="entry name" value="GroES-like"/>
    <property type="match status" value="2"/>
</dbReference>
<dbReference type="Proteomes" id="UP001143463">
    <property type="component" value="Unassembled WGS sequence"/>
</dbReference>
<dbReference type="NCBIfam" id="TIGR03989">
    <property type="entry name" value="Rxyl_3153"/>
    <property type="match status" value="1"/>
</dbReference>
<dbReference type="SUPFAM" id="SSF51735">
    <property type="entry name" value="NAD(P)-binding Rossmann-fold domains"/>
    <property type="match status" value="1"/>
</dbReference>
<dbReference type="InterPro" id="IPR011032">
    <property type="entry name" value="GroES-like_sf"/>
</dbReference>
<dbReference type="GO" id="GO:0051903">
    <property type="term" value="F:S-(hydroxymethyl)glutathione dehydrogenase [NAD(P)+] activity"/>
    <property type="evidence" value="ECO:0007669"/>
    <property type="project" value="TreeGrafter"/>
</dbReference>
<dbReference type="RefSeq" id="WP_037051962.1">
    <property type="nucleotide sequence ID" value="NZ_BAAAUZ010000019.1"/>
</dbReference>
<reference evidence="6" key="2">
    <citation type="submission" date="2023-01" db="EMBL/GenBank/DDBJ databases">
        <authorList>
            <person name="Sun Q."/>
            <person name="Evtushenko L."/>
        </authorList>
    </citation>
    <scope>NUCLEOTIDE SEQUENCE</scope>
    <source>
        <strain evidence="6">VKM Ac-1069</strain>
    </source>
</reference>
<dbReference type="Gene3D" id="3.90.180.10">
    <property type="entry name" value="Medium-chain alcohol dehydrogenases, catalytic domain"/>
    <property type="match status" value="1"/>
</dbReference>
<sequence>MQTRGAVIRQAPGKYEVVDLEVDDPQNGEIQVQMVASGMCHSDDHVATGDIPVGVYPFAGGHEGAGIVTKVGPGTRGYKEGDHVVFSFLPGCGRCRWCATGQQNLCDLGSTLLQGSRWDDPESFRLHLDNGQPVGQMCGISTFCETTTVAIDSAVVVPDDIPLDKACLVGCGVGTGWGSAVNSAEVKPGDTVIVMGIGGIGINAVQGARHAGASNIIAVDPVAFKREKAQELGATHAVDSMEEATELAKQFTNGQGADSAIVTVGVTKPEHVGQAFAAIRKAGTAVVTGLGDISEVGVPIAISELTLFQKRLQGALFGASAPSFGILRQLEMYQQGHLKLDELITKTYSLDEIQQGYQDMHDGKNIRGVIVY</sequence>
<gene>
    <name evidence="6" type="primary">adhD_6</name>
    <name evidence="6" type="ORF">GCM10017577_65450</name>
</gene>
<name>A0A9W6UB26_9PSEU</name>
<evidence type="ECO:0000313" key="6">
    <source>
        <dbReference type="EMBL" id="GLL15395.1"/>
    </source>
</evidence>
<dbReference type="PANTHER" id="PTHR43880">
    <property type="entry name" value="ALCOHOL DEHYDROGENASE"/>
    <property type="match status" value="1"/>
</dbReference>
<dbReference type="EMBL" id="BSFQ01000046">
    <property type="protein sequence ID" value="GLL15395.1"/>
    <property type="molecule type" value="Genomic_DNA"/>
</dbReference>
<reference evidence="6" key="1">
    <citation type="journal article" date="2014" name="Int. J. Syst. Evol. Microbiol.">
        <title>Complete genome sequence of Corynebacterium casei LMG S-19264T (=DSM 44701T), isolated from a smear-ripened cheese.</title>
        <authorList>
            <consortium name="US DOE Joint Genome Institute (JGI-PGF)"/>
            <person name="Walter F."/>
            <person name="Albersmeier A."/>
            <person name="Kalinowski J."/>
            <person name="Ruckert C."/>
        </authorList>
    </citation>
    <scope>NUCLEOTIDE SEQUENCE</scope>
    <source>
        <strain evidence="6">VKM Ac-1069</strain>
    </source>
</reference>
<evidence type="ECO:0000256" key="2">
    <source>
        <dbReference type="ARBA" id="ARBA00022723"/>
    </source>
</evidence>
<dbReference type="PANTHER" id="PTHR43880:SF12">
    <property type="entry name" value="ALCOHOL DEHYDROGENASE CLASS-3"/>
    <property type="match status" value="1"/>
</dbReference>
<dbReference type="Pfam" id="PF08240">
    <property type="entry name" value="ADH_N"/>
    <property type="match status" value="1"/>
</dbReference>
<evidence type="ECO:0000256" key="4">
    <source>
        <dbReference type="ARBA" id="ARBA00023027"/>
    </source>
</evidence>
<dbReference type="SMART" id="SM00829">
    <property type="entry name" value="PKS_ER"/>
    <property type="match status" value="1"/>
</dbReference>
<comment type="caution">
    <text evidence="6">The sequence shown here is derived from an EMBL/GenBank/DDBJ whole genome shotgun (WGS) entry which is preliminary data.</text>
</comment>
<dbReference type="InterPro" id="IPR036291">
    <property type="entry name" value="NAD(P)-bd_dom_sf"/>
</dbReference>
<evidence type="ECO:0000313" key="7">
    <source>
        <dbReference type="Proteomes" id="UP001143463"/>
    </source>
</evidence>
<dbReference type="InterPro" id="IPR013154">
    <property type="entry name" value="ADH-like_N"/>
</dbReference>
<dbReference type="Pfam" id="PF00107">
    <property type="entry name" value="ADH_zinc_N"/>
    <property type="match status" value="1"/>
</dbReference>
<keyword evidence="4" id="KW-0520">NAD</keyword>
<proteinExistence type="inferred from homology"/>
<feature type="domain" description="Enoyl reductase (ER)" evidence="5">
    <location>
        <begin position="10"/>
        <end position="370"/>
    </location>
</feature>
<keyword evidence="7" id="KW-1185">Reference proteome</keyword>
<keyword evidence="3" id="KW-0862">Zinc</keyword>
<accession>A0A9W6UB26</accession>
<dbReference type="InterPro" id="IPR020843">
    <property type="entry name" value="ER"/>
</dbReference>
<dbReference type="Gene3D" id="3.40.50.720">
    <property type="entry name" value="NAD(P)-binding Rossmann-like Domain"/>
    <property type="match status" value="1"/>
</dbReference>
<dbReference type="InterPro" id="IPR023921">
    <property type="entry name" value="ADH_Zn_actinomycetes"/>
</dbReference>
<dbReference type="AlphaFoldDB" id="A0A9W6UB26"/>
<comment type="similarity">
    <text evidence="1">Belongs to the zinc-containing alcohol dehydrogenase family.</text>
</comment>
<dbReference type="CDD" id="cd08279">
    <property type="entry name" value="Zn_ADH_class_III"/>
    <property type="match status" value="1"/>
</dbReference>
<dbReference type="GO" id="GO:0046294">
    <property type="term" value="P:formaldehyde catabolic process"/>
    <property type="evidence" value="ECO:0007669"/>
    <property type="project" value="TreeGrafter"/>
</dbReference>
<dbReference type="InterPro" id="IPR013149">
    <property type="entry name" value="ADH-like_C"/>
</dbReference>
<dbReference type="GO" id="GO:0005829">
    <property type="term" value="C:cytosol"/>
    <property type="evidence" value="ECO:0007669"/>
    <property type="project" value="TreeGrafter"/>
</dbReference>
<dbReference type="GO" id="GO:0008270">
    <property type="term" value="F:zinc ion binding"/>
    <property type="evidence" value="ECO:0007669"/>
    <property type="project" value="TreeGrafter"/>
</dbReference>
<evidence type="ECO:0000259" key="5">
    <source>
        <dbReference type="SMART" id="SM00829"/>
    </source>
</evidence>